<feature type="compositionally biased region" description="Pro residues" evidence="2">
    <location>
        <begin position="664"/>
        <end position="675"/>
    </location>
</feature>
<feature type="region of interest" description="Disordered" evidence="2">
    <location>
        <begin position="615"/>
        <end position="684"/>
    </location>
</feature>
<feature type="region of interest" description="Disordered" evidence="2">
    <location>
        <begin position="371"/>
        <end position="391"/>
    </location>
</feature>
<feature type="region of interest" description="Disordered" evidence="2">
    <location>
        <begin position="1"/>
        <end position="73"/>
    </location>
</feature>
<evidence type="ECO:0000313" key="3">
    <source>
        <dbReference type="EMBL" id="KAF3009640.1"/>
    </source>
</evidence>
<accession>A0A9P4TMD3</accession>
<feature type="region of interest" description="Disordered" evidence="2">
    <location>
        <begin position="94"/>
        <end position="257"/>
    </location>
</feature>
<gene>
    <name evidence="3" type="ORF">E8E13_007521</name>
</gene>
<keyword evidence="4" id="KW-1185">Reference proteome</keyword>
<feature type="compositionally biased region" description="Basic and acidic residues" evidence="2">
    <location>
        <begin position="630"/>
        <end position="641"/>
    </location>
</feature>
<feature type="compositionally biased region" description="Low complexity" evidence="2">
    <location>
        <begin position="20"/>
        <end position="30"/>
    </location>
</feature>
<organism evidence="3 4">
    <name type="scientific">Curvularia kusanoi</name>
    <name type="common">Cochliobolus kusanoi</name>
    <dbReference type="NCBI Taxonomy" id="90978"/>
    <lineage>
        <taxon>Eukaryota</taxon>
        <taxon>Fungi</taxon>
        <taxon>Dikarya</taxon>
        <taxon>Ascomycota</taxon>
        <taxon>Pezizomycotina</taxon>
        <taxon>Dothideomycetes</taxon>
        <taxon>Pleosporomycetidae</taxon>
        <taxon>Pleosporales</taxon>
        <taxon>Pleosporineae</taxon>
        <taxon>Pleosporaceae</taxon>
        <taxon>Curvularia</taxon>
    </lineage>
</organism>
<dbReference type="SUPFAM" id="SSF57997">
    <property type="entry name" value="Tropomyosin"/>
    <property type="match status" value="2"/>
</dbReference>
<dbReference type="EMBL" id="SWKU01000002">
    <property type="protein sequence ID" value="KAF3009640.1"/>
    <property type="molecule type" value="Genomic_DNA"/>
</dbReference>
<dbReference type="Proteomes" id="UP000801428">
    <property type="component" value="Unassembled WGS sequence"/>
</dbReference>
<feature type="compositionally biased region" description="Polar residues" evidence="2">
    <location>
        <begin position="1"/>
        <end position="15"/>
    </location>
</feature>
<dbReference type="OrthoDB" id="3911405at2759"/>
<comment type="caution">
    <text evidence="3">The sequence shown here is derived from an EMBL/GenBank/DDBJ whole genome shotgun (WGS) entry which is preliminary data.</text>
</comment>
<name>A0A9P4TMD3_CURKU</name>
<evidence type="ECO:0000256" key="2">
    <source>
        <dbReference type="SAM" id="MobiDB-lite"/>
    </source>
</evidence>
<evidence type="ECO:0000313" key="4">
    <source>
        <dbReference type="Proteomes" id="UP000801428"/>
    </source>
</evidence>
<feature type="compositionally biased region" description="Polar residues" evidence="2">
    <location>
        <begin position="139"/>
        <end position="152"/>
    </location>
</feature>
<feature type="compositionally biased region" description="Basic and acidic residues" evidence="2">
    <location>
        <begin position="801"/>
        <end position="814"/>
    </location>
</feature>
<proteinExistence type="predicted"/>
<dbReference type="AlphaFoldDB" id="A0A9P4TMD3"/>
<feature type="coiled-coil region" evidence="1">
    <location>
        <begin position="707"/>
        <end position="734"/>
    </location>
</feature>
<feature type="region of interest" description="Disordered" evidence="2">
    <location>
        <begin position="795"/>
        <end position="826"/>
    </location>
</feature>
<sequence length="834" mass="91728">MARTHSSYTASPTRTRSPERSPALRSSSSSEDGSQYEMDLDALGLNSTFESTALEGSFEPQIDRVDSTEVEGPEDFTMNMTYWMTADLLPAQVKSRNEARRRGSLGVSSSRQASGYGDEQDADPEPSTAASPTVHADVNGTTVSRENSTPASERSMAHDEKVRSFLSALPDAHAHTGTDTTLELEREREREHEPGLSAARPRQSKGMLHVLRASPNKARSLQPTVEDGDTPRKSTQQTVVHHPAPLPQAHDDAQPPDNRIADLQARLDQQELASRSRLTELETILSYTRSELETTRNDNYRLHTQHDAFERQLQQLEQANREARDEAAAKSQQLDSVQAQLTQLQDKLALAQTRADALQADLGQATAEAKAAREDAKARHAADAASTKDTARHLSRIASLEATLRDTQFSLECAQTDVAAKAQLLQTNIELNASIRALRSELEAQQAALTNLTSRKHDTSSAHDQLQSELNTREQSIAQHAAERDSLERQLNTAQGRITGLEANLATLRTQLTEAHRTSGSAHTEAERLSQDLSDLQDRLAEAQIDADRRVADVEAKLTKAKDLKTSVESELRDFKSAQHDLVEGHEAMLADVRDKAEDAVRKAGALLTQERKEKTRLKKEVARLQTENETLRTRNDDSTKLDLGSSDEEERRSARSDSTTTPLSPPPPPPPSQPPSSTKDKEELASLRAIIASQHTTLKTLKRTHATTLSAERASHERTLAALQSRLESQAADHAAINAALDEQLSTLLSKLMKERARTVVGKRDGQWEEAAKGVVGEKRLLGKALMREWGRGEFGGTEVEGKGGRRDGDQNREGGGGGERGQVYGYKYVKRV</sequence>
<feature type="compositionally biased region" description="Basic and acidic residues" evidence="2">
    <location>
        <begin position="371"/>
        <end position="382"/>
    </location>
</feature>
<reference evidence="3" key="1">
    <citation type="submission" date="2019-04" db="EMBL/GenBank/DDBJ databases">
        <title>Sequencing of skin fungus with MAO and IRED activity.</title>
        <authorList>
            <person name="Marsaioli A.J."/>
            <person name="Bonatto J.M.C."/>
            <person name="Reis Junior O."/>
        </authorList>
    </citation>
    <scope>NUCLEOTIDE SEQUENCE</scope>
    <source>
        <strain evidence="3">30M1</strain>
    </source>
</reference>
<dbReference type="Gene3D" id="1.10.287.1490">
    <property type="match status" value="1"/>
</dbReference>
<protein>
    <submittedName>
        <fullName evidence="3">Uncharacterized protein</fullName>
    </submittedName>
</protein>
<feature type="compositionally biased region" description="Basic and acidic residues" evidence="2">
    <location>
        <begin position="183"/>
        <end position="194"/>
    </location>
</feature>
<evidence type="ECO:0000256" key="1">
    <source>
        <dbReference type="SAM" id="Coils"/>
    </source>
</evidence>
<keyword evidence="1" id="KW-0175">Coiled coil</keyword>